<evidence type="ECO:0000313" key="2">
    <source>
        <dbReference type="EMBL" id="HJF44931.1"/>
    </source>
</evidence>
<name>A0A921GER5_9ACTN</name>
<dbReference type="InterPro" id="IPR002178">
    <property type="entry name" value="PTS_EIIA_type-2_dom"/>
</dbReference>
<proteinExistence type="predicted"/>
<dbReference type="SUPFAM" id="SSF55804">
    <property type="entry name" value="Phoshotransferase/anion transport protein"/>
    <property type="match status" value="1"/>
</dbReference>
<feature type="domain" description="PTS EIIA type-2" evidence="1">
    <location>
        <begin position="3"/>
        <end position="148"/>
    </location>
</feature>
<sequence length="152" mass="16475">MSDFVRAESVFIGQSIDTREDMLRFISERAVELGFASDADVVCDAFLAREAMGETGMTDGFAVPHAKSPAILEASVIVVKNDHPIPWPSFDDKPIDVAISLLVPEGEAGTTHIRLLSKTAVLLMKDDFKTVIRGTDDPRAIADVINAGIEMD</sequence>
<dbReference type="AlphaFoldDB" id="A0A921GER5"/>
<keyword evidence="2" id="KW-0762">Sugar transport</keyword>
<protein>
    <submittedName>
        <fullName evidence="2">PTS sugar transporter subunit IIA</fullName>
    </submittedName>
</protein>
<dbReference type="PANTHER" id="PTHR47738">
    <property type="entry name" value="PTS SYSTEM FRUCTOSE-LIKE EIIA COMPONENT-RELATED"/>
    <property type="match status" value="1"/>
</dbReference>
<dbReference type="EMBL" id="DYWQ01000063">
    <property type="protein sequence ID" value="HJF44931.1"/>
    <property type="molecule type" value="Genomic_DNA"/>
</dbReference>
<accession>A0A921GER5</accession>
<reference evidence="2" key="2">
    <citation type="submission" date="2021-09" db="EMBL/GenBank/DDBJ databases">
        <authorList>
            <person name="Gilroy R."/>
        </authorList>
    </citation>
    <scope>NUCLEOTIDE SEQUENCE</scope>
    <source>
        <strain evidence="2">CHK124-7917</strain>
    </source>
</reference>
<comment type="caution">
    <text evidence="2">The sequence shown here is derived from an EMBL/GenBank/DDBJ whole genome shotgun (WGS) entry which is preliminary data.</text>
</comment>
<dbReference type="PROSITE" id="PS51094">
    <property type="entry name" value="PTS_EIIA_TYPE_2"/>
    <property type="match status" value="1"/>
</dbReference>
<dbReference type="InterPro" id="IPR051541">
    <property type="entry name" value="PTS_SugarTrans_NitroReg"/>
</dbReference>
<dbReference type="Gene3D" id="3.40.930.10">
    <property type="entry name" value="Mannitol-specific EII, Chain A"/>
    <property type="match status" value="1"/>
</dbReference>
<organism evidence="2 3">
    <name type="scientific">Thermophilibacter provencensis</name>
    <dbReference type="NCBI Taxonomy" id="1852386"/>
    <lineage>
        <taxon>Bacteria</taxon>
        <taxon>Bacillati</taxon>
        <taxon>Actinomycetota</taxon>
        <taxon>Coriobacteriia</taxon>
        <taxon>Coriobacteriales</taxon>
        <taxon>Atopobiaceae</taxon>
        <taxon>Thermophilibacter</taxon>
    </lineage>
</organism>
<dbReference type="Pfam" id="PF00359">
    <property type="entry name" value="PTS_EIIA_2"/>
    <property type="match status" value="1"/>
</dbReference>
<evidence type="ECO:0000313" key="3">
    <source>
        <dbReference type="Proteomes" id="UP000697330"/>
    </source>
</evidence>
<dbReference type="RefSeq" id="WP_274958846.1">
    <property type="nucleotide sequence ID" value="NZ_DYWQ01000063.1"/>
</dbReference>
<dbReference type="PANTHER" id="PTHR47738:SF1">
    <property type="entry name" value="NITROGEN REGULATORY PROTEIN"/>
    <property type="match status" value="1"/>
</dbReference>
<dbReference type="CDD" id="cd00211">
    <property type="entry name" value="PTS_IIA_fru"/>
    <property type="match status" value="1"/>
</dbReference>
<evidence type="ECO:0000259" key="1">
    <source>
        <dbReference type="PROSITE" id="PS51094"/>
    </source>
</evidence>
<reference evidence="2" key="1">
    <citation type="journal article" date="2021" name="PeerJ">
        <title>Extensive microbial diversity within the chicken gut microbiome revealed by metagenomics and culture.</title>
        <authorList>
            <person name="Gilroy R."/>
            <person name="Ravi A."/>
            <person name="Getino M."/>
            <person name="Pursley I."/>
            <person name="Horton D.L."/>
            <person name="Alikhan N.F."/>
            <person name="Baker D."/>
            <person name="Gharbi K."/>
            <person name="Hall N."/>
            <person name="Watson M."/>
            <person name="Adriaenssens E.M."/>
            <person name="Foster-Nyarko E."/>
            <person name="Jarju S."/>
            <person name="Secka A."/>
            <person name="Antonio M."/>
            <person name="Oren A."/>
            <person name="Chaudhuri R.R."/>
            <person name="La Ragione R."/>
            <person name="Hildebrand F."/>
            <person name="Pallen M.J."/>
        </authorList>
    </citation>
    <scope>NUCLEOTIDE SEQUENCE</scope>
    <source>
        <strain evidence="2">CHK124-7917</strain>
    </source>
</reference>
<gene>
    <name evidence="2" type="ORF">K8U72_04015</name>
</gene>
<dbReference type="GO" id="GO:0030295">
    <property type="term" value="F:protein kinase activator activity"/>
    <property type="evidence" value="ECO:0007669"/>
    <property type="project" value="TreeGrafter"/>
</dbReference>
<dbReference type="Proteomes" id="UP000697330">
    <property type="component" value="Unassembled WGS sequence"/>
</dbReference>
<dbReference type="InterPro" id="IPR016152">
    <property type="entry name" value="PTrfase/Anion_transptr"/>
</dbReference>
<keyword evidence="2" id="KW-0813">Transport</keyword>